<dbReference type="STRING" id="237018.SAMN04489723_11745"/>
<dbReference type="Pfam" id="PF19265">
    <property type="entry name" value="DUF5908"/>
    <property type="match status" value="1"/>
</dbReference>
<name>A0A1I1BYP0_9BACT</name>
<keyword evidence="2" id="KW-1185">Reference proteome</keyword>
<proteinExistence type="predicted"/>
<dbReference type="RefSeq" id="WP_092899986.1">
    <property type="nucleotide sequence ID" value="NZ_CAXBKE010000018.1"/>
</dbReference>
<evidence type="ECO:0000313" key="2">
    <source>
        <dbReference type="Proteomes" id="UP000198790"/>
    </source>
</evidence>
<dbReference type="EMBL" id="FOKK01000017">
    <property type="protein sequence ID" value="SFB53413.1"/>
    <property type="molecule type" value="Genomic_DNA"/>
</dbReference>
<dbReference type="OrthoDB" id="828106at2"/>
<dbReference type="AlphaFoldDB" id="A0A1I1BYP0"/>
<protein>
    <submittedName>
        <fullName evidence="1">Uncharacterized protein</fullName>
    </submittedName>
</protein>
<dbReference type="Proteomes" id="UP000198790">
    <property type="component" value="Unassembled WGS sequence"/>
</dbReference>
<gene>
    <name evidence="1" type="ORF">SAMN04489723_11745</name>
</gene>
<accession>A0A1I1BYP0</accession>
<dbReference type="InterPro" id="IPR045459">
    <property type="entry name" value="DUF5908"/>
</dbReference>
<reference evidence="1 2" key="1">
    <citation type="submission" date="2016-10" db="EMBL/GenBank/DDBJ databases">
        <authorList>
            <person name="de Groot N.N."/>
        </authorList>
    </citation>
    <scope>NUCLEOTIDE SEQUENCE [LARGE SCALE GENOMIC DNA]</scope>
    <source>
        <strain evidence="1 2">DSM 23399</strain>
    </source>
</reference>
<evidence type="ECO:0000313" key="1">
    <source>
        <dbReference type="EMBL" id="SFB53413.1"/>
    </source>
</evidence>
<sequence>MTLIIKELTIRGEVIGDDTSSNKGKFSDAELLILMEAIKKEIREECIEKFHELVDKHLIR</sequence>
<organism evidence="1 2">
    <name type="scientific">Algoriphagus aquimarinus</name>
    <dbReference type="NCBI Taxonomy" id="237018"/>
    <lineage>
        <taxon>Bacteria</taxon>
        <taxon>Pseudomonadati</taxon>
        <taxon>Bacteroidota</taxon>
        <taxon>Cytophagia</taxon>
        <taxon>Cytophagales</taxon>
        <taxon>Cyclobacteriaceae</taxon>
        <taxon>Algoriphagus</taxon>
    </lineage>
</organism>